<reference evidence="1" key="1">
    <citation type="submission" date="2020-10" db="EMBL/GenBank/DDBJ databases">
        <authorList>
            <person name="Gilroy R."/>
        </authorList>
    </citation>
    <scope>NUCLEOTIDE SEQUENCE</scope>
    <source>
        <strain evidence="1">ChiW3-316</strain>
    </source>
</reference>
<evidence type="ECO:0000313" key="2">
    <source>
        <dbReference type="Proteomes" id="UP000824107"/>
    </source>
</evidence>
<evidence type="ECO:0000313" key="1">
    <source>
        <dbReference type="EMBL" id="HIU53678.1"/>
    </source>
</evidence>
<name>A0A9D1SBN3_9PROT</name>
<dbReference type="EMBL" id="DVNC01000039">
    <property type="protein sequence ID" value="HIU53678.1"/>
    <property type="molecule type" value="Genomic_DNA"/>
</dbReference>
<reference evidence="1" key="2">
    <citation type="journal article" date="2021" name="PeerJ">
        <title>Extensive microbial diversity within the chicken gut microbiome revealed by metagenomics and culture.</title>
        <authorList>
            <person name="Gilroy R."/>
            <person name="Ravi A."/>
            <person name="Getino M."/>
            <person name="Pursley I."/>
            <person name="Horton D.L."/>
            <person name="Alikhan N.F."/>
            <person name="Baker D."/>
            <person name="Gharbi K."/>
            <person name="Hall N."/>
            <person name="Watson M."/>
            <person name="Adriaenssens E.M."/>
            <person name="Foster-Nyarko E."/>
            <person name="Jarju S."/>
            <person name="Secka A."/>
            <person name="Antonio M."/>
            <person name="Oren A."/>
            <person name="Chaudhuri R.R."/>
            <person name="La Ragione R."/>
            <person name="Hildebrand F."/>
            <person name="Pallen M.J."/>
        </authorList>
    </citation>
    <scope>NUCLEOTIDE SEQUENCE</scope>
    <source>
        <strain evidence="1">ChiW3-316</strain>
    </source>
</reference>
<comment type="caution">
    <text evidence="1">The sequence shown here is derived from an EMBL/GenBank/DDBJ whole genome shotgun (WGS) entry which is preliminary data.</text>
</comment>
<dbReference type="AlphaFoldDB" id="A0A9D1SBN3"/>
<sequence>MGGLNAETAGNLLSGGQDIYNMVEDNKNLRDNYKQDHQRLLHEQQLNREKKTNILEQNLAARRARVAAMGISGDGSAAAEQYREAYNAHKDMAEDDYNYYNDAVKNRRDIRYKIRKNAVNGTIDGTESLLK</sequence>
<dbReference type="Proteomes" id="UP000824107">
    <property type="component" value="Unassembled WGS sequence"/>
</dbReference>
<protein>
    <submittedName>
        <fullName evidence="1">Uncharacterized protein</fullName>
    </submittedName>
</protein>
<proteinExistence type="predicted"/>
<gene>
    <name evidence="1" type="ORF">IAD20_06315</name>
</gene>
<organism evidence="1 2">
    <name type="scientific">Candidatus Scatocola faecipullorum</name>
    <dbReference type="NCBI Taxonomy" id="2840917"/>
    <lineage>
        <taxon>Bacteria</taxon>
        <taxon>Pseudomonadati</taxon>
        <taxon>Pseudomonadota</taxon>
        <taxon>Alphaproteobacteria</taxon>
        <taxon>Rhodospirillales</taxon>
        <taxon>Rhodospirillaceae</taxon>
        <taxon>Rhodospirillaceae incertae sedis</taxon>
        <taxon>Candidatus Scatocola</taxon>
    </lineage>
</organism>
<accession>A0A9D1SBN3</accession>